<gene>
    <name evidence="1" type="ORF">K7X08_022588</name>
</gene>
<name>A0A9Q1RHS1_9SOLA</name>
<reference evidence="2" key="1">
    <citation type="journal article" date="2023" name="Proc. Natl. Acad. Sci. U.S.A.">
        <title>Genomic and structural basis for evolution of tropane alkaloid biosynthesis.</title>
        <authorList>
            <person name="Wanga Y.-J."/>
            <person name="Taina T."/>
            <person name="Yua J.-Y."/>
            <person name="Lia J."/>
            <person name="Xua B."/>
            <person name="Chenc J."/>
            <person name="D'Auriad J.C."/>
            <person name="Huanga J.-P."/>
            <person name="Huanga S.-X."/>
        </authorList>
    </citation>
    <scope>NUCLEOTIDE SEQUENCE [LARGE SCALE GENOMIC DNA]</scope>
    <source>
        <strain evidence="2">cv. KIB-2019</strain>
    </source>
</reference>
<dbReference type="AlphaFoldDB" id="A0A9Q1RHS1"/>
<evidence type="ECO:0000313" key="2">
    <source>
        <dbReference type="Proteomes" id="UP001152561"/>
    </source>
</evidence>
<organism evidence="1 2">
    <name type="scientific">Anisodus acutangulus</name>
    <dbReference type="NCBI Taxonomy" id="402998"/>
    <lineage>
        <taxon>Eukaryota</taxon>
        <taxon>Viridiplantae</taxon>
        <taxon>Streptophyta</taxon>
        <taxon>Embryophyta</taxon>
        <taxon>Tracheophyta</taxon>
        <taxon>Spermatophyta</taxon>
        <taxon>Magnoliopsida</taxon>
        <taxon>eudicotyledons</taxon>
        <taxon>Gunneridae</taxon>
        <taxon>Pentapetalae</taxon>
        <taxon>asterids</taxon>
        <taxon>lamiids</taxon>
        <taxon>Solanales</taxon>
        <taxon>Solanaceae</taxon>
        <taxon>Solanoideae</taxon>
        <taxon>Hyoscyameae</taxon>
        <taxon>Anisodus</taxon>
    </lineage>
</organism>
<dbReference type="Proteomes" id="UP001152561">
    <property type="component" value="Unassembled WGS sequence"/>
</dbReference>
<evidence type="ECO:0000313" key="1">
    <source>
        <dbReference type="EMBL" id="KAJ8560728.1"/>
    </source>
</evidence>
<accession>A0A9Q1RHS1</accession>
<protein>
    <submittedName>
        <fullName evidence="1">Uncharacterized protein</fullName>
    </submittedName>
</protein>
<sequence length="107" mass="11177">MADYDGMGGCVGGVDDVVAGGCVGGVDDVVVGGDGDRDDDDYDFHDGFGGGVGGYTQLSSRFSSIGDGTSKVPSYVCQCQTFKNRMNDLIKKVEELTNTQTDNNSLM</sequence>
<comment type="caution">
    <text evidence="1">The sequence shown here is derived from an EMBL/GenBank/DDBJ whole genome shotgun (WGS) entry which is preliminary data.</text>
</comment>
<dbReference type="EMBL" id="JAJAGQ010000006">
    <property type="protein sequence ID" value="KAJ8560728.1"/>
    <property type="molecule type" value="Genomic_DNA"/>
</dbReference>
<keyword evidence="2" id="KW-1185">Reference proteome</keyword>
<proteinExistence type="predicted"/>